<protein>
    <submittedName>
        <fullName evidence="2">Type II toxin-antitoxin system VapC family toxin</fullName>
    </submittedName>
</protein>
<accession>A0A9D1XRE2</accession>
<comment type="caution">
    <text evidence="2">The sequence shown here is derived from an EMBL/GenBank/DDBJ whole genome shotgun (WGS) entry which is preliminary data.</text>
</comment>
<dbReference type="Pfam" id="PF01850">
    <property type="entry name" value="PIN"/>
    <property type="match status" value="1"/>
</dbReference>
<dbReference type="PANTHER" id="PTHR36173:SF2">
    <property type="entry name" value="RIBONUCLEASE VAPC16"/>
    <property type="match status" value="1"/>
</dbReference>
<gene>
    <name evidence="2" type="ORF">H9848_05980</name>
</gene>
<organism evidence="2 3">
    <name type="scientific">Candidatus Parabacteroides intestinigallinarum</name>
    <dbReference type="NCBI Taxonomy" id="2838722"/>
    <lineage>
        <taxon>Bacteria</taxon>
        <taxon>Pseudomonadati</taxon>
        <taxon>Bacteroidota</taxon>
        <taxon>Bacteroidia</taxon>
        <taxon>Bacteroidales</taxon>
        <taxon>Tannerellaceae</taxon>
        <taxon>Parabacteroides</taxon>
    </lineage>
</organism>
<dbReference type="PANTHER" id="PTHR36173">
    <property type="entry name" value="RIBONUCLEASE VAPC16-RELATED"/>
    <property type="match status" value="1"/>
</dbReference>
<sequence length="143" mass="16613">MKLYLDTNILVFSFLNREELSIEVKELMEGYANILQTSILCVHELIHLCQIGKLEEGKKKRRNVMLRPEEILERIEDVGIEIVPVSKRHLSVYASLPLMDDHKDPVDRLIIAQAIADRTALISSDRKFSKYKDVGLDFIYNER</sequence>
<evidence type="ECO:0000313" key="3">
    <source>
        <dbReference type="Proteomes" id="UP000823847"/>
    </source>
</evidence>
<dbReference type="CDD" id="cd09872">
    <property type="entry name" value="PIN_Sll0205-like"/>
    <property type="match status" value="1"/>
</dbReference>
<name>A0A9D1XRE2_9BACT</name>
<reference evidence="2" key="1">
    <citation type="journal article" date="2021" name="PeerJ">
        <title>Extensive microbial diversity within the chicken gut microbiome revealed by metagenomics and culture.</title>
        <authorList>
            <person name="Gilroy R."/>
            <person name="Ravi A."/>
            <person name="Getino M."/>
            <person name="Pursley I."/>
            <person name="Horton D.L."/>
            <person name="Alikhan N.F."/>
            <person name="Baker D."/>
            <person name="Gharbi K."/>
            <person name="Hall N."/>
            <person name="Watson M."/>
            <person name="Adriaenssens E.M."/>
            <person name="Foster-Nyarko E."/>
            <person name="Jarju S."/>
            <person name="Secka A."/>
            <person name="Antonio M."/>
            <person name="Oren A."/>
            <person name="Chaudhuri R.R."/>
            <person name="La Ragione R."/>
            <person name="Hildebrand F."/>
            <person name="Pallen M.J."/>
        </authorList>
    </citation>
    <scope>NUCLEOTIDE SEQUENCE</scope>
    <source>
        <strain evidence="2">ChiHecec2B26-12326</strain>
    </source>
</reference>
<evidence type="ECO:0000313" key="2">
    <source>
        <dbReference type="EMBL" id="HIX86138.1"/>
    </source>
</evidence>
<dbReference type="Gene3D" id="3.40.50.1010">
    <property type="entry name" value="5'-nuclease"/>
    <property type="match status" value="1"/>
</dbReference>
<dbReference type="Proteomes" id="UP000823847">
    <property type="component" value="Unassembled WGS sequence"/>
</dbReference>
<proteinExistence type="predicted"/>
<dbReference type="InterPro" id="IPR029060">
    <property type="entry name" value="PIN-like_dom_sf"/>
</dbReference>
<dbReference type="EMBL" id="DXEN01000043">
    <property type="protein sequence ID" value="HIX86138.1"/>
    <property type="molecule type" value="Genomic_DNA"/>
</dbReference>
<dbReference type="SMART" id="SM00670">
    <property type="entry name" value="PINc"/>
    <property type="match status" value="1"/>
</dbReference>
<dbReference type="SUPFAM" id="SSF88723">
    <property type="entry name" value="PIN domain-like"/>
    <property type="match status" value="1"/>
</dbReference>
<dbReference type="AlphaFoldDB" id="A0A9D1XRE2"/>
<dbReference type="InterPro" id="IPR041705">
    <property type="entry name" value="PIN_Sll0205"/>
</dbReference>
<evidence type="ECO:0000259" key="1">
    <source>
        <dbReference type="SMART" id="SM00670"/>
    </source>
</evidence>
<reference evidence="2" key="2">
    <citation type="submission" date="2021-04" db="EMBL/GenBank/DDBJ databases">
        <authorList>
            <person name="Gilroy R."/>
        </authorList>
    </citation>
    <scope>NUCLEOTIDE SEQUENCE</scope>
    <source>
        <strain evidence="2">ChiHecec2B26-12326</strain>
    </source>
</reference>
<dbReference type="InterPro" id="IPR052919">
    <property type="entry name" value="TA_system_RNase"/>
</dbReference>
<feature type="domain" description="PIN" evidence="1">
    <location>
        <begin position="1"/>
        <end position="130"/>
    </location>
</feature>
<dbReference type="InterPro" id="IPR002716">
    <property type="entry name" value="PIN_dom"/>
</dbReference>